<evidence type="ECO:0000256" key="1">
    <source>
        <dbReference type="ARBA" id="ARBA00003408"/>
    </source>
</evidence>
<feature type="transmembrane region" description="Helical" evidence="13">
    <location>
        <begin position="141"/>
        <end position="164"/>
    </location>
</feature>
<evidence type="ECO:0000256" key="4">
    <source>
        <dbReference type="ARBA" id="ARBA00020268"/>
    </source>
</evidence>
<comment type="subcellular location">
    <subcellularLocation>
        <location evidence="2">Cell membrane</location>
        <topology evidence="2">Multi-pass membrane protein</topology>
    </subcellularLocation>
</comment>
<dbReference type="Pfam" id="PF01554">
    <property type="entry name" value="MatE"/>
    <property type="match status" value="2"/>
</dbReference>
<dbReference type="RefSeq" id="WP_186981414.1">
    <property type="nucleotide sequence ID" value="NZ_JACOQH010000001.1"/>
</dbReference>
<evidence type="ECO:0000256" key="5">
    <source>
        <dbReference type="ARBA" id="ARBA00022448"/>
    </source>
</evidence>
<keyword evidence="11 13" id="KW-0472">Membrane</keyword>
<feature type="transmembrane region" description="Helical" evidence="13">
    <location>
        <begin position="398"/>
        <end position="419"/>
    </location>
</feature>
<dbReference type="CDD" id="cd13137">
    <property type="entry name" value="MATE_NorM_like"/>
    <property type="match status" value="1"/>
</dbReference>
<feature type="transmembrane region" description="Helical" evidence="13">
    <location>
        <begin position="176"/>
        <end position="196"/>
    </location>
</feature>
<evidence type="ECO:0000256" key="9">
    <source>
        <dbReference type="ARBA" id="ARBA00022989"/>
    </source>
</evidence>
<protein>
    <recommendedName>
        <fullName evidence="4">Probable multidrug resistance protein NorM</fullName>
    </recommendedName>
    <alternativeName>
        <fullName evidence="12">Multidrug-efflux transporter</fullName>
    </alternativeName>
</protein>
<dbReference type="PANTHER" id="PTHR43298">
    <property type="entry name" value="MULTIDRUG RESISTANCE PROTEIN NORM-RELATED"/>
    <property type="match status" value="1"/>
</dbReference>
<dbReference type="NCBIfam" id="TIGR00797">
    <property type="entry name" value="matE"/>
    <property type="match status" value="1"/>
</dbReference>
<keyword evidence="10" id="KW-0406">Ion transport</keyword>
<gene>
    <name evidence="14" type="ORF">H8Z76_01325</name>
</gene>
<dbReference type="InterPro" id="IPR048279">
    <property type="entry name" value="MdtK-like"/>
</dbReference>
<dbReference type="InterPro" id="IPR050222">
    <property type="entry name" value="MATE_MdtK"/>
</dbReference>
<proteinExistence type="inferred from homology"/>
<feature type="transmembrane region" description="Helical" evidence="13">
    <location>
        <begin position="290"/>
        <end position="311"/>
    </location>
</feature>
<dbReference type="Proteomes" id="UP000621540">
    <property type="component" value="Unassembled WGS sequence"/>
</dbReference>
<organism evidence="14 15">
    <name type="scientific">Roseburia yibonii</name>
    <dbReference type="NCBI Taxonomy" id="2763063"/>
    <lineage>
        <taxon>Bacteria</taxon>
        <taxon>Bacillati</taxon>
        <taxon>Bacillota</taxon>
        <taxon>Clostridia</taxon>
        <taxon>Lachnospirales</taxon>
        <taxon>Lachnospiraceae</taxon>
        <taxon>Roseburia</taxon>
    </lineage>
</organism>
<feature type="transmembrane region" description="Helical" evidence="13">
    <location>
        <begin position="67"/>
        <end position="87"/>
    </location>
</feature>
<dbReference type="PIRSF" id="PIRSF006603">
    <property type="entry name" value="DinF"/>
    <property type="match status" value="1"/>
</dbReference>
<comment type="similarity">
    <text evidence="3">Belongs to the multi antimicrobial extrusion (MATE) (TC 2.A.66.1) family.</text>
</comment>
<evidence type="ECO:0000313" key="14">
    <source>
        <dbReference type="EMBL" id="MBC5752675.1"/>
    </source>
</evidence>
<name>A0ABR7I702_9FIRM</name>
<feature type="transmembrane region" description="Helical" evidence="13">
    <location>
        <begin position="202"/>
        <end position="221"/>
    </location>
</feature>
<accession>A0ABR7I702</accession>
<keyword evidence="15" id="KW-1185">Reference proteome</keyword>
<evidence type="ECO:0000256" key="8">
    <source>
        <dbReference type="ARBA" id="ARBA00022692"/>
    </source>
</evidence>
<dbReference type="PANTHER" id="PTHR43298:SF2">
    <property type="entry name" value="FMN_FAD EXPORTER YEEO-RELATED"/>
    <property type="match status" value="1"/>
</dbReference>
<keyword evidence="7" id="KW-1003">Cell membrane</keyword>
<reference evidence="14 15" key="1">
    <citation type="submission" date="2020-08" db="EMBL/GenBank/DDBJ databases">
        <title>Genome public.</title>
        <authorList>
            <person name="Liu C."/>
            <person name="Sun Q."/>
        </authorList>
    </citation>
    <scope>NUCLEOTIDE SEQUENCE [LARGE SCALE GENOMIC DNA]</scope>
    <source>
        <strain evidence="14 15">BX0805</strain>
    </source>
</reference>
<feature type="transmembrane region" description="Helical" evidence="13">
    <location>
        <begin position="323"/>
        <end position="345"/>
    </location>
</feature>
<comment type="caution">
    <text evidence="14">The sequence shown here is derived from an EMBL/GenBank/DDBJ whole genome shotgun (WGS) entry which is preliminary data.</text>
</comment>
<feature type="transmembrane region" description="Helical" evidence="13">
    <location>
        <begin position="99"/>
        <end position="121"/>
    </location>
</feature>
<evidence type="ECO:0000256" key="6">
    <source>
        <dbReference type="ARBA" id="ARBA00022449"/>
    </source>
</evidence>
<evidence type="ECO:0000256" key="13">
    <source>
        <dbReference type="SAM" id="Phobius"/>
    </source>
</evidence>
<keyword evidence="6" id="KW-0050">Antiport</keyword>
<evidence type="ECO:0000256" key="2">
    <source>
        <dbReference type="ARBA" id="ARBA00004651"/>
    </source>
</evidence>
<feature type="transmembrane region" description="Helical" evidence="13">
    <location>
        <begin position="21"/>
        <end position="42"/>
    </location>
</feature>
<evidence type="ECO:0000256" key="7">
    <source>
        <dbReference type="ARBA" id="ARBA00022475"/>
    </source>
</evidence>
<evidence type="ECO:0000313" key="15">
    <source>
        <dbReference type="Proteomes" id="UP000621540"/>
    </source>
</evidence>
<evidence type="ECO:0000256" key="10">
    <source>
        <dbReference type="ARBA" id="ARBA00023065"/>
    </source>
</evidence>
<dbReference type="InterPro" id="IPR002528">
    <property type="entry name" value="MATE_fam"/>
</dbReference>
<dbReference type="EMBL" id="JACOQH010000001">
    <property type="protein sequence ID" value="MBC5752675.1"/>
    <property type="molecule type" value="Genomic_DNA"/>
</dbReference>
<keyword evidence="9 13" id="KW-1133">Transmembrane helix</keyword>
<sequence>MWKLYDRTIVKKENLLFSNHDLFVLLLPIVLEQLLNSFMGMADTMMVSNVGSAAISAISLVDSINNLVIQIFAALTTGAAIICSQYIGREDLKGANRAAKQVFLAVFAISVGVMIPCLIFRKPLLSFIFGKVTAEVMADSQIYFLITVISYPFLALFDVGSAFFRAGGNSRFPMTVSVISNVLNIAGNAILIFGFHAGVAGAAISTLLSRVFSMCVVFYALRRDRQQIVLRNYFTIRPDMPLIKKILAIGVPSGIENGMFQFGKLAIQSTVSAMGTVAIAAQAMTNILEMLNGIAGIGIGIGLMTVVGQCIGAGRKEEAKYYIVKLTAIAEVAIIISCLFVLAITKPVVWIAHMETASADMCFRMVVAITIVKPIVWVLSFIPAYGMRAAGDVKFSMILSMLTMWCMRVALCIYLSRVWGFGPMAVWIGMFADWTLRGIIFTGRFLSGKWLQKKVI</sequence>
<comment type="function">
    <text evidence="1">Multidrug efflux pump.</text>
</comment>
<feature type="transmembrane region" description="Helical" evidence="13">
    <location>
        <begin position="365"/>
        <end position="386"/>
    </location>
</feature>
<evidence type="ECO:0000256" key="12">
    <source>
        <dbReference type="ARBA" id="ARBA00031636"/>
    </source>
</evidence>
<evidence type="ECO:0000256" key="3">
    <source>
        <dbReference type="ARBA" id="ARBA00010199"/>
    </source>
</evidence>
<keyword evidence="5" id="KW-0813">Transport</keyword>
<feature type="transmembrane region" description="Helical" evidence="13">
    <location>
        <begin position="425"/>
        <end position="446"/>
    </location>
</feature>
<keyword evidence="8 13" id="KW-0812">Transmembrane</keyword>
<evidence type="ECO:0000256" key="11">
    <source>
        <dbReference type="ARBA" id="ARBA00023136"/>
    </source>
</evidence>